<dbReference type="Proteomes" id="UP001172036">
    <property type="component" value="Unassembled WGS sequence"/>
</dbReference>
<proteinExistence type="predicted"/>
<reference evidence="1 2" key="1">
    <citation type="journal article" date="2023" name="Int. J. Syst. Evol. Microbiol.">
        <title>The observation of taxonomic boundaries for the 16SrII and 16SrXXV phytoplasmas using genome-based delimitation.</title>
        <authorList>
            <person name="Rodrigues Jardim B."/>
            <person name="Tran-Nguyen L.T.T."/>
            <person name="Gambley C."/>
            <person name="Al-Sadi A.M."/>
            <person name="Al-Subhi A.M."/>
            <person name="Foissac X."/>
            <person name="Salar P."/>
            <person name="Cai H."/>
            <person name="Yang J.Y."/>
            <person name="Davis R."/>
            <person name="Jones L."/>
            <person name="Rodoni B."/>
            <person name="Constable F.E."/>
        </authorList>
    </citation>
    <scope>NUCLEOTIDE SEQUENCE [LARGE SCALE GENOMIC DNA]</scope>
    <source>
        <strain evidence="1">BAWM-155c</strain>
    </source>
</reference>
<keyword evidence="2" id="KW-1185">Reference proteome</keyword>
<evidence type="ECO:0000313" key="1">
    <source>
        <dbReference type="EMBL" id="MDO8168274.1"/>
    </source>
</evidence>
<comment type="caution">
    <text evidence="1">The sequence shown here is derived from an EMBL/GenBank/DDBJ whole genome shotgun (WGS) entry which is preliminary data.</text>
</comment>
<protein>
    <submittedName>
        <fullName evidence="1">Replication protein</fullName>
    </submittedName>
</protein>
<gene>
    <name evidence="1" type="ORF">OC680_02230</name>
</gene>
<evidence type="ECO:0000313" key="2">
    <source>
        <dbReference type="Proteomes" id="UP001172036"/>
    </source>
</evidence>
<organism evidence="1 2">
    <name type="scientific">Candidatus Phytoplasma melaleucae</name>
    <dbReference type="NCBI Taxonomy" id="2982630"/>
    <lineage>
        <taxon>Bacteria</taxon>
        <taxon>Bacillati</taxon>
        <taxon>Mycoplasmatota</taxon>
        <taxon>Mollicutes</taxon>
        <taxon>Acholeplasmatales</taxon>
        <taxon>Acholeplasmataceae</taxon>
        <taxon>Candidatus Phytoplasma</taxon>
    </lineage>
</organism>
<accession>A0ABT9DEQ6</accession>
<dbReference type="RefSeq" id="WP_304515477.1">
    <property type="nucleotide sequence ID" value="NZ_JAOSID010000024.1"/>
</dbReference>
<name>A0ABT9DEQ6_9MOLU</name>
<feature type="non-terminal residue" evidence="1">
    <location>
        <position position="1"/>
    </location>
</feature>
<dbReference type="EMBL" id="JAOSID010000024">
    <property type="protein sequence ID" value="MDO8168274.1"/>
    <property type="molecule type" value="Genomic_DNA"/>
</dbReference>
<sequence>YKNIFIAYLDEKESFTEKDVKEFFINLIKDYDNKIKYLIVGKKQKRINVLLMLDKRPCFGKTKTFNLVIKKKKDPKANLTLEPINIEKTISPQSIYEDIIAQSEQVCEDGIPSFIQEISSKTRKEQNEEYIDYMNRLRPEFNEDKKMSVDEARKMTFDFLYRTKNYMAWERASTVMQGIKVNFVRPKRLFDVLDIKGLNTFNLDNPQVQFIINHIKTQIQRLRDGHRAISLIIEGITKIGKTELIWAICKELNIIFNYMKGRINFSRKRYDDEQAEIDIWDDFLANYLIEKKLLESIFGGQIGFTVETAKHEPDRDIFKKKLNIFICNPHNSFQKFFDKNPGYKSYLEDEKSENNAIFMKLDGKLLFKKS</sequence>